<name>I9W1A6_HELPX</name>
<dbReference type="EMBL" id="AKPH01000001">
    <property type="protein sequence ID" value="EJB97819.1"/>
    <property type="molecule type" value="Genomic_DNA"/>
</dbReference>
<accession>I9W1A6</accession>
<comment type="caution">
    <text evidence="2">The sequence shown here is derived from an EMBL/GenBank/DDBJ whole genome shotgun (WGS) entry which is preliminary data.</text>
</comment>
<keyword evidence="1" id="KW-0812">Transmembrane</keyword>
<dbReference type="Proteomes" id="UP000004741">
    <property type="component" value="Unassembled WGS sequence"/>
</dbReference>
<keyword evidence="1" id="KW-1133">Transmembrane helix</keyword>
<evidence type="ECO:0000313" key="2">
    <source>
        <dbReference type="EMBL" id="EJB97819.1"/>
    </source>
</evidence>
<proteinExistence type="predicted"/>
<sequence length="47" mass="5447">MNSLFFWGFCFEVFVWGFLFKTLCFLNPLFFGGGFDGKSFLAFLTIS</sequence>
<keyword evidence="1" id="KW-0472">Membrane</keyword>
<gene>
    <name evidence="2" type="ORF">HPHPH34_0328</name>
</gene>
<reference evidence="2 3" key="1">
    <citation type="journal article" date="2013" name="Pathog. Dis.">
        <title>Genome sequences of 65 Helicobacter pylori strains isolated from asymptomatic individuals and patients with gastric cancer, peptic ulcer disease, or gastritis.</title>
        <authorList>
            <person name="Blanchard T.G."/>
            <person name="Czinn S.J."/>
            <person name="Correa P."/>
            <person name="Nakazawa T."/>
            <person name="Keelan M."/>
            <person name="Morningstar L."/>
            <person name="Santana-Cruz I."/>
            <person name="Maroo A."/>
            <person name="McCracken C."/>
            <person name="Shefchek K."/>
            <person name="Daugherty S."/>
            <person name="Song Y."/>
            <person name="Fraser C.M."/>
            <person name="Fricke W.F."/>
        </authorList>
    </citation>
    <scope>NUCLEOTIDE SEQUENCE [LARGE SCALE GENOMIC DNA]</scope>
    <source>
        <strain evidence="2 3">Hp H-34</strain>
    </source>
</reference>
<protein>
    <submittedName>
        <fullName evidence="2">Uncharacterized protein</fullName>
    </submittedName>
</protein>
<dbReference type="AlphaFoldDB" id="I9W1A6"/>
<dbReference type="PATRIC" id="fig|992069.3.peg.314"/>
<organism evidence="2 3">
    <name type="scientific">Helicobacter pylori Hp H-34</name>
    <dbReference type="NCBI Taxonomy" id="992069"/>
    <lineage>
        <taxon>Bacteria</taxon>
        <taxon>Pseudomonadati</taxon>
        <taxon>Campylobacterota</taxon>
        <taxon>Epsilonproteobacteria</taxon>
        <taxon>Campylobacterales</taxon>
        <taxon>Helicobacteraceae</taxon>
        <taxon>Helicobacter</taxon>
    </lineage>
</organism>
<evidence type="ECO:0000313" key="3">
    <source>
        <dbReference type="Proteomes" id="UP000004741"/>
    </source>
</evidence>
<feature type="transmembrane region" description="Helical" evidence="1">
    <location>
        <begin position="6"/>
        <end position="31"/>
    </location>
</feature>
<evidence type="ECO:0000256" key="1">
    <source>
        <dbReference type="SAM" id="Phobius"/>
    </source>
</evidence>